<evidence type="ECO:0000313" key="1">
    <source>
        <dbReference type="EMBL" id="KAJ7649862.1"/>
    </source>
</evidence>
<dbReference type="Proteomes" id="UP001221142">
    <property type="component" value="Unassembled WGS sequence"/>
</dbReference>
<evidence type="ECO:0000313" key="2">
    <source>
        <dbReference type="Proteomes" id="UP001221142"/>
    </source>
</evidence>
<reference evidence="1" key="1">
    <citation type="submission" date="2023-03" db="EMBL/GenBank/DDBJ databases">
        <title>Massive genome expansion in bonnet fungi (Mycena s.s.) driven by repeated elements and novel gene families across ecological guilds.</title>
        <authorList>
            <consortium name="Lawrence Berkeley National Laboratory"/>
            <person name="Harder C.B."/>
            <person name="Miyauchi S."/>
            <person name="Viragh M."/>
            <person name="Kuo A."/>
            <person name="Thoen E."/>
            <person name="Andreopoulos B."/>
            <person name="Lu D."/>
            <person name="Skrede I."/>
            <person name="Drula E."/>
            <person name="Henrissat B."/>
            <person name="Morin E."/>
            <person name="Kohler A."/>
            <person name="Barry K."/>
            <person name="LaButti K."/>
            <person name="Morin E."/>
            <person name="Salamov A."/>
            <person name="Lipzen A."/>
            <person name="Mereny Z."/>
            <person name="Hegedus B."/>
            <person name="Baldrian P."/>
            <person name="Stursova M."/>
            <person name="Weitz H."/>
            <person name="Taylor A."/>
            <person name="Grigoriev I.V."/>
            <person name="Nagy L.G."/>
            <person name="Martin F."/>
            <person name="Kauserud H."/>
        </authorList>
    </citation>
    <scope>NUCLEOTIDE SEQUENCE</scope>
    <source>
        <strain evidence="1">9284</strain>
    </source>
</reference>
<accession>A0AAD7CIL0</accession>
<name>A0AAD7CIL0_9AGAR</name>
<comment type="caution">
    <text evidence="1">The sequence shown here is derived from an EMBL/GenBank/DDBJ whole genome shotgun (WGS) entry which is preliminary data.</text>
</comment>
<keyword evidence="2" id="KW-1185">Reference proteome</keyword>
<dbReference type="EMBL" id="JARKIF010000001">
    <property type="protein sequence ID" value="KAJ7649862.1"/>
    <property type="molecule type" value="Genomic_DNA"/>
</dbReference>
<organism evidence="1 2">
    <name type="scientific">Roridomyces roridus</name>
    <dbReference type="NCBI Taxonomy" id="1738132"/>
    <lineage>
        <taxon>Eukaryota</taxon>
        <taxon>Fungi</taxon>
        <taxon>Dikarya</taxon>
        <taxon>Basidiomycota</taxon>
        <taxon>Agaricomycotina</taxon>
        <taxon>Agaricomycetes</taxon>
        <taxon>Agaricomycetidae</taxon>
        <taxon>Agaricales</taxon>
        <taxon>Marasmiineae</taxon>
        <taxon>Mycenaceae</taxon>
        <taxon>Roridomyces</taxon>
    </lineage>
</organism>
<dbReference type="AlphaFoldDB" id="A0AAD7CIL0"/>
<gene>
    <name evidence="1" type="ORF">FB45DRAFT_5280</name>
</gene>
<sequence>MSTQEFEASDLKRTLPKSPECAVLAFLDRSSIPPLRALELQDFTRWVDLAAILPGLTCLRIASESTSVVEQLLTFLARSGTATYLLRALIARRAQLRTVRVITGKPHHYIESIEVLALAQLKELLADGTDIYFGDGKSEEKLHSSYLPS</sequence>
<protein>
    <submittedName>
        <fullName evidence="1">Uncharacterized protein</fullName>
    </submittedName>
</protein>
<proteinExistence type="predicted"/>